<accession>A0A8J5WRI9</accession>
<comment type="caution">
    <text evidence="1">The sequence shown here is derived from an EMBL/GenBank/DDBJ whole genome shotgun (WGS) entry which is preliminary data.</text>
</comment>
<sequence>MDRKIFNAQPDPEWQSGRPGVELDVPWVEGIGDQEIFWRKLGHLKMHVPVADIEEGSEVISKTRQV</sequence>
<dbReference type="EMBL" id="JAAALK010000080">
    <property type="protein sequence ID" value="KAG8095251.1"/>
    <property type="molecule type" value="Genomic_DNA"/>
</dbReference>
<protein>
    <submittedName>
        <fullName evidence="1">Uncharacterized protein</fullName>
    </submittedName>
</protein>
<evidence type="ECO:0000313" key="1">
    <source>
        <dbReference type="EMBL" id="KAG8095251.1"/>
    </source>
</evidence>
<evidence type="ECO:0000313" key="2">
    <source>
        <dbReference type="Proteomes" id="UP000729402"/>
    </source>
</evidence>
<organism evidence="1 2">
    <name type="scientific">Zizania palustris</name>
    <name type="common">Northern wild rice</name>
    <dbReference type="NCBI Taxonomy" id="103762"/>
    <lineage>
        <taxon>Eukaryota</taxon>
        <taxon>Viridiplantae</taxon>
        <taxon>Streptophyta</taxon>
        <taxon>Embryophyta</taxon>
        <taxon>Tracheophyta</taxon>
        <taxon>Spermatophyta</taxon>
        <taxon>Magnoliopsida</taxon>
        <taxon>Liliopsida</taxon>
        <taxon>Poales</taxon>
        <taxon>Poaceae</taxon>
        <taxon>BOP clade</taxon>
        <taxon>Oryzoideae</taxon>
        <taxon>Oryzeae</taxon>
        <taxon>Zizaniinae</taxon>
        <taxon>Zizania</taxon>
    </lineage>
</organism>
<name>A0A8J5WRI9_ZIZPA</name>
<dbReference type="AlphaFoldDB" id="A0A8J5WRI9"/>
<gene>
    <name evidence="1" type="ORF">GUJ93_ZPchr0012g19897</name>
</gene>
<dbReference type="Proteomes" id="UP000729402">
    <property type="component" value="Unassembled WGS sequence"/>
</dbReference>
<keyword evidence="2" id="KW-1185">Reference proteome</keyword>
<reference evidence="1" key="2">
    <citation type="submission" date="2021-02" db="EMBL/GenBank/DDBJ databases">
        <authorList>
            <person name="Kimball J.A."/>
            <person name="Haas M.W."/>
            <person name="Macchietto M."/>
            <person name="Kono T."/>
            <person name="Duquette J."/>
            <person name="Shao M."/>
        </authorList>
    </citation>
    <scope>NUCLEOTIDE SEQUENCE</scope>
    <source>
        <tissue evidence="1">Fresh leaf tissue</tissue>
    </source>
</reference>
<proteinExistence type="predicted"/>
<reference evidence="1" key="1">
    <citation type="journal article" date="2021" name="bioRxiv">
        <title>Whole Genome Assembly and Annotation of Northern Wild Rice, Zizania palustris L., Supports a Whole Genome Duplication in the Zizania Genus.</title>
        <authorList>
            <person name="Haas M."/>
            <person name="Kono T."/>
            <person name="Macchietto M."/>
            <person name="Millas R."/>
            <person name="McGilp L."/>
            <person name="Shao M."/>
            <person name="Duquette J."/>
            <person name="Hirsch C.N."/>
            <person name="Kimball J."/>
        </authorList>
    </citation>
    <scope>NUCLEOTIDE SEQUENCE</scope>
    <source>
        <tissue evidence="1">Fresh leaf tissue</tissue>
    </source>
</reference>